<protein>
    <submittedName>
        <fullName evidence="1">Uncharacterized protein</fullName>
    </submittedName>
</protein>
<dbReference type="Proteomes" id="UP000673383">
    <property type="component" value="Unassembled WGS sequence"/>
</dbReference>
<dbReference type="RefSeq" id="WP_016840636.1">
    <property type="nucleotide sequence ID" value="NZ_BJNL01000001.1"/>
</dbReference>
<dbReference type="GeneID" id="92955546"/>
<name>A0A4Q4K459_BRAEL</name>
<dbReference type="AlphaFoldDB" id="A0A4Q4K459"/>
<sequence length="71" mass="8283">MVEVYLNVRRDLLVVRKGFPVPAISAQGKWRKSKKRVVRISDEIRQAVQSEGYYVRKLSDFKKNCTADQRA</sequence>
<proteinExistence type="predicted"/>
<organism evidence="1 2">
    <name type="scientific">Bradyrhizobium elkanii</name>
    <dbReference type="NCBI Taxonomy" id="29448"/>
    <lineage>
        <taxon>Bacteria</taxon>
        <taxon>Pseudomonadati</taxon>
        <taxon>Pseudomonadota</taxon>
        <taxon>Alphaproteobacteria</taxon>
        <taxon>Hyphomicrobiales</taxon>
        <taxon>Nitrobacteraceae</taxon>
        <taxon>Bradyrhizobium</taxon>
    </lineage>
</organism>
<dbReference type="EMBL" id="JAFICZ010000001">
    <property type="protein sequence ID" value="MBP1298390.1"/>
    <property type="molecule type" value="Genomic_DNA"/>
</dbReference>
<accession>A0A4Q4K459</accession>
<comment type="caution">
    <text evidence="1">The sequence shown here is derived from an EMBL/GenBank/DDBJ whole genome shotgun (WGS) entry which is preliminary data.</text>
</comment>
<gene>
    <name evidence="1" type="ORF">JOH49_008143</name>
</gene>
<evidence type="ECO:0000313" key="2">
    <source>
        <dbReference type="Proteomes" id="UP000673383"/>
    </source>
</evidence>
<evidence type="ECO:0000313" key="1">
    <source>
        <dbReference type="EMBL" id="MBP1298390.1"/>
    </source>
</evidence>
<reference evidence="1" key="1">
    <citation type="submission" date="2021-02" db="EMBL/GenBank/DDBJ databases">
        <title>Genomic Encyclopedia of Type Strains, Phase IV (KMG-V): Genome sequencing to study the core and pangenomes of soil and plant-associated prokaryotes.</title>
        <authorList>
            <person name="Whitman W."/>
        </authorList>
    </citation>
    <scope>NUCLEOTIDE SEQUENCE</scope>
    <source>
        <strain evidence="1">USDA 406</strain>
    </source>
</reference>